<feature type="domain" description="ATP-grasp" evidence="5">
    <location>
        <begin position="95"/>
        <end position="277"/>
    </location>
</feature>
<dbReference type="GO" id="GO:0005524">
    <property type="term" value="F:ATP binding"/>
    <property type="evidence" value="ECO:0007669"/>
    <property type="project" value="UniProtKB-UniRule"/>
</dbReference>
<keyword evidence="1" id="KW-0479">Metal-binding</keyword>
<evidence type="ECO:0000256" key="2">
    <source>
        <dbReference type="ARBA" id="ARBA00022741"/>
    </source>
</evidence>
<accession>E3CZY8</accession>
<sequence>MSRGPVLRILFTRLRAEEKLLAEAARRQGIPVDLADVTDRVFGAALPAEAGDVVLARCVSHGQNEAVAGMLEARGFRVANPSSVMALCGDKLRTTLALERGGVAQPRWRTALSEEGALEAAEELGYPVVFKPLVGSWGRLLAKANDREAAEAVVEHKAQLGAAHRTFYLQEYVHKGGFDVRAFVVGGEPLCAIRRESSHWITNTARGGRACAQPLDEELSGVLRSVHAALGGDFLAVDLFRSRDRWLVNEVNDGGEFRNSVEPTGTDIPGAVVAHLWANRPRA</sequence>
<keyword evidence="6" id="KW-0012">Acyltransferase</keyword>
<dbReference type="Gene3D" id="3.30.1490.20">
    <property type="entry name" value="ATP-grasp fold, A domain"/>
    <property type="match status" value="1"/>
</dbReference>
<dbReference type="GO" id="GO:0005737">
    <property type="term" value="C:cytoplasm"/>
    <property type="evidence" value="ECO:0007669"/>
    <property type="project" value="TreeGrafter"/>
</dbReference>
<proteinExistence type="predicted"/>
<dbReference type="HOGENOM" id="CLU_054353_2_1_0"/>
<name>E3CZY8_9BACT</name>
<dbReference type="EC" id="2.3.1.-" evidence="6"/>
<dbReference type="SUPFAM" id="SSF56059">
    <property type="entry name" value="Glutathione synthetase ATP-binding domain-like"/>
    <property type="match status" value="1"/>
</dbReference>
<gene>
    <name evidence="6" type="ORF">Apau_0486</name>
</gene>
<keyword evidence="6" id="KW-0808">Transferase</keyword>
<dbReference type="SUPFAM" id="SSF52440">
    <property type="entry name" value="PreATP-grasp domain"/>
    <property type="match status" value="1"/>
</dbReference>
<evidence type="ECO:0000256" key="4">
    <source>
        <dbReference type="PROSITE-ProRule" id="PRU00409"/>
    </source>
</evidence>
<evidence type="ECO:0000313" key="6">
    <source>
        <dbReference type="EMBL" id="EFQ22920.1"/>
    </source>
</evidence>
<evidence type="ECO:0000259" key="5">
    <source>
        <dbReference type="PROSITE" id="PS50975"/>
    </source>
</evidence>
<organism evidence="6 7">
    <name type="scientific">Aminomonas paucivorans DSM 12260</name>
    <dbReference type="NCBI Taxonomy" id="584708"/>
    <lineage>
        <taxon>Bacteria</taxon>
        <taxon>Thermotogati</taxon>
        <taxon>Synergistota</taxon>
        <taxon>Synergistia</taxon>
        <taxon>Synergistales</taxon>
        <taxon>Synergistaceae</taxon>
        <taxon>Aminomonas</taxon>
    </lineage>
</organism>
<dbReference type="eggNOG" id="COG0189">
    <property type="taxonomic scope" value="Bacteria"/>
</dbReference>
<evidence type="ECO:0000256" key="3">
    <source>
        <dbReference type="ARBA" id="ARBA00022840"/>
    </source>
</evidence>
<dbReference type="RefSeq" id="WP_006300074.1">
    <property type="nucleotide sequence ID" value="NZ_CM001022.1"/>
</dbReference>
<keyword evidence="7" id="KW-1185">Reference proteome</keyword>
<dbReference type="Proteomes" id="UP000005096">
    <property type="component" value="Chromosome"/>
</dbReference>
<dbReference type="InterPro" id="IPR054562">
    <property type="entry name" value="LysX/ArgX_preATP_grasp"/>
</dbReference>
<evidence type="ECO:0000313" key="7">
    <source>
        <dbReference type="Proteomes" id="UP000005096"/>
    </source>
</evidence>
<dbReference type="InterPro" id="IPR004666">
    <property type="entry name" value="Rp_bS6_RimK/Lys_biosynth_LsyX"/>
</dbReference>
<dbReference type="Gene3D" id="3.40.50.20">
    <property type="match status" value="1"/>
</dbReference>
<dbReference type="Pfam" id="PF08443">
    <property type="entry name" value="RimK"/>
    <property type="match status" value="1"/>
</dbReference>
<dbReference type="InterPro" id="IPR016185">
    <property type="entry name" value="PreATP-grasp_dom_sf"/>
</dbReference>
<dbReference type="InterPro" id="IPR013651">
    <property type="entry name" value="ATP-grasp_RimK-type"/>
</dbReference>
<dbReference type="InterPro" id="IPR011761">
    <property type="entry name" value="ATP-grasp"/>
</dbReference>
<dbReference type="GO" id="GO:0046872">
    <property type="term" value="F:metal ion binding"/>
    <property type="evidence" value="ECO:0007669"/>
    <property type="project" value="UniProtKB-KW"/>
</dbReference>
<dbReference type="NCBIfam" id="TIGR00768">
    <property type="entry name" value="rimK_fam"/>
    <property type="match status" value="1"/>
</dbReference>
<keyword evidence="2 4" id="KW-0547">Nucleotide-binding</keyword>
<dbReference type="Gene3D" id="3.30.470.20">
    <property type="entry name" value="ATP-grasp fold, B domain"/>
    <property type="match status" value="1"/>
</dbReference>
<dbReference type="STRING" id="584708.Apau_0486"/>
<keyword evidence="3 4" id="KW-0067">ATP-binding</keyword>
<dbReference type="PROSITE" id="PS50975">
    <property type="entry name" value="ATP_GRASP"/>
    <property type="match status" value="1"/>
</dbReference>
<dbReference type="GO" id="GO:0016879">
    <property type="term" value="F:ligase activity, forming carbon-nitrogen bonds"/>
    <property type="evidence" value="ECO:0007669"/>
    <property type="project" value="TreeGrafter"/>
</dbReference>
<dbReference type="InterPro" id="IPR013815">
    <property type="entry name" value="ATP_grasp_subdomain_1"/>
</dbReference>
<dbReference type="GO" id="GO:0016746">
    <property type="term" value="F:acyltransferase activity"/>
    <property type="evidence" value="ECO:0007669"/>
    <property type="project" value="UniProtKB-KW"/>
</dbReference>
<protein>
    <submittedName>
        <fullName evidence="6">L-2-aminoadipate N-acetyltransferase</fullName>
        <ecNumber evidence="6">2.3.1.-</ecNumber>
    </submittedName>
</protein>
<reference evidence="6 7" key="1">
    <citation type="journal article" date="2010" name="Stand. Genomic Sci.">
        <title>Non-contiguous finished genome sequence of Aminomonas paucivorans type strain (GLU-3).</title>
        <authorList>
            <person name="Pitluck S."/>
            <person name="Yasawong M."/>
            <person name="Held B."/>
            <person name="Lapidus A."/>
            <person name="Nolan M."/>
            <person name="Copeland A."/>
            <person name="Lucas S."/>
            <person name="Del Rio T.G."/>
            <person name="Tice H."/>
            <person name="Cheng J.F."/>
            <person name="Chertkov O."/>
            <person name="Goodwin L."/>
            <person name="Tapia R."/>
            <person name="Han C."/>
            <person name="Liolios K."/>
            <person name="Ivanova N."/>
            <person name="Mavromatis K."/>
            <person name="Ovchinnikova G."/>
            <person name="Pati A."/>
            <person name="Chen A."/>
            <person name="Palaniappan K."/>
            <person name="Land M."/>
            <person name="Hauser L."/>
            <person name="Chang Y.J."/>
            <person name="Jeffries C.D."/>
            <person name="Pukall R."/>
            <person name="Spring S."/>
            <person name="Rohde M."/>
            <person name="Sikorski J."/>
            <person name="Goker M."/>
            <person name="Woyke T."/>
            <person name="Bristow J."/>
            <person name="Eisen J.A."/>
            <person name="Markowitz V."/>
            <person name="Hugenholtz P."/>
            <person name="Kyrpides N.C."/>
            <person name="Klenk H.P."/>
        </authorList>
    </citation>
    <scope>NUCLEOTIDE SEQUENCE [LARGE SCALE GENOMIC DNA]</scope>
    <source>
        <strain evidence="6 7">DSM 12260</strain>
    </source>
</reference>
<dbReference type="PANTHER" id="PTHR21621">
    <property type="entry name" value="RIBOSOMAL PROTEIN S6 MODIFICATION PROTEIN"/>
    <property type="match status" value="1"/>
</dbReference>
<dbReference type="PANTHER" id="PTHR21621:SF0">
    <property type="entry name" value="BETA-CITRYLGLUTAMATE SYNTHASE B-RELATED"/>
    <property type="match status" value="1"/>
</dbReference>
<dbReference type="FunFam" id="3.30.1490.20:FF:000025">
    <property type="entry name" value="Alpha-aminoadipate--LysW ligase LysX protein"/>
    <property type="match status" value="1"/>
</dbReference>
<dbReference type="PaxDb" id="584708-Apau_0486"/>
<evidence type="ECO:0000256" key="1">
    <source>
        <dbReference type="ARBA" id="ARBA00022723"/>
    </source>
</evidence>
<dbReference type="AlphaFoldDB" id="E3CZY8"/>
<dbReference type="EMBL" id="CM001022">
    <property type="protein sequence ID" value="EFQ22920.1"/>
    <property type="molecule type" value="Genomic_DNA"/>
</dbReference>
<dbReference type="Pfam" id="PF22626">
    <property type="entry name" value="LysX_preATP_grasp"/>
    <property type="match status" value="1"/>
</dbReference>